<dbReference type="AlphaFoldDB" id="A0A2T1LWV8"/>
<accession>A0A2T1LWV8</accession>
<comment type="caution">
    <text evidence="2">The sequence shown here is derived from an EMBL/GenBank/DDBJ whole genome shotgun (WGS) entry which is preliminary data.</text>
</comment>
<gene>
    <name evidence="2" type="ORF">C7H19_13235</name>
</gene>
<evidence type="ECO:0000313" key="3">
    <source>
        <dbReference type="Proteomes" id="UP000239001"/>
    </source>
</evidence>
<dbReference type="Proteomes" id="UP000239001">
    <property type="component" value="Unassembled WGS sequence"/>
</dbReference>
<proteinExistence type="predicted"/>
<dbReference type="InterPro" id="IPR018650">
    <property type="entry name" value="STSV1_Orf64"/>
</dbReference>
<evidence type="ECO:0000256" key="1">
    <source>
        <dbReference type="SAM" id="Phobius"/>
    </source>
</evidence>
<evidence type="ECO:0000313" key="2">
    <source>
        <dbReference type="EMBL" id="PSF36636.1"/>
    </source>
</evidence>
<feature type="transmembrane region" description="Helical" evidence="1">
    <location>
        <begin position="211"/>
        <end position="235"/>
    </location>
</feature>
<protein>
    <recommendedName>
        <fullName evidence="4">DUF2079 domain-containing protein</fullName>
    </recommendedName>
</protein>
<sequence length="529" mass="60516">MQEKFKNHRGVITAVITFFMIELAIVLFRYHAYYHTDTSFDLGIFNQVFWNGHQGRFFQSSLSSSLSISVETPFVSYHRLGQHFTPALLLWLPIYALFPYAPTLLFLNVTLITVGGIVLYILACQRLESNLATWITASYYCANAVIGPTLGHFQDFCQFPLFTFGLFLALEKRHWWWFGICAVLILAIREEAGVVLFSIGFYLILSKRYPWLGLGVCLAGLVYAVVVTTLIMPLFSQDVSTRFLIEEFGQYVDGEQTSSLQVLWGILRNPWRLLIELLTPFSPTLVYILGQFLPLGFISLISGATWMLIAFPLLTLLLRESKWALALDLRYSLTLVPGIFYGGILWWFYHPGAQKNRFFKRFWAVCLSLSLILTITSSPNDALAFIIPNSFQPWLYFSPLQQWNHSRKIETLLAQIPPDASVSASPDIVPHLSSRREILRAPNVELINDAGQKIWLDYMIIDFKKNQQFQVISSGDRRILKKDVPIVEAFIEKNEYGLIGYQDGILLLKRGTPSDPTLLSAWNVYRQDL</sequence>
<keyword evidence="3" id="KW-1185">Reference proteome</keyword>
<organism evidence="2 3">
    <name type="scientific">Aphanothece hegewaldii CCALA 016</name>
    <dbReference type="NCBI Taxonomy" id="2107694"/>
    <lineage>
        <taxon>Bacteria</taxon>
        <taxon>Bacillati</taxon>
        <taxon>Cyanobacteriota</taxon>
        <taxon>Cyanophyceae</taxon>
        <taxon>Oscillatoriophycideae</taxon>
        <taxon>Chroococcales</taxon>
        <taxon>Aphanothecaceae</taxon>
        <taxon>Aphanothece</taxon>
    </lineage>
</organism>
<name>A0A2T1LWV8_9CHRO</name>
<keyword evidence="1" id="KW-0472">Membrane</keyword>
<feature type="transmembrane region" description="Helical" evidence="1">
    <location>
        <begin position="105"/>
        <end position="123"/>
    </location>
</feature>
<feature type="transmembrane region" description="Helical" evidence="1">
    <location>
        <begin position="297"/>
        <end position="317"/>
    </location>
</feature>
<dbReference type="Pfam" id="PF09852">
    <property type="entry name" value="DUF2079"/>
    <property type="match status" value="1"/>
</dbReference>
<feature type="transmembrane region" description="Helical" evidence="1">
    <location>
        <begin position="12"/>
        <end position="32"/>
    </location>
</feature>
<evidence type="ECO:0008006" key="4">
    <source>
        <dbReference type="Google" id="ProtNLM"/>
    </source>
</evidence>
<feature type="transmembrane region" description="Helical" evidence="1">
    <location>
        <begin position="329"/>
        <end position="349"/>
    </location>
</feature>
<reference evidence="2 3" key="2">
    <citation type="submission" date="2018-03" db="EMBL/GenBank/DDBJ databases">
        <authorList>
            <person name="Keele B.F."/>
        </authorList>
    </citation>
    <scope>NUCLEOTIDE SEQUENCE [LARGE SCALE GENOMIC DNA]</scope>
    <source>
        <strain evidence="2 3">CCALA 016</strain>
    </source>
</reference>
<keyword evidence="1" id="KW-0812">Transmembrane</keyword>
<dbReference type="RefSeq" id="WP_106457353.1">
    <property type="nucleotide sequence ID" value="NZ_PXOH01000013.1"/>
</dbReference>
<keyword evidence="1" id="KW-1133">Transmembrane helix</keyword>
<dbReference type="EMBL" id="PXOH01000013">
    <property type="protein sequence ID" value="PSF36636.1"/>
    <property type="molecule type" value="Genomic_DNA"/>
</dbReference>
<dbReference type="OrthoDB" id="501434at2"/>
<feature type="transmembrane region" description="Helical" evidence="1">
    <location>
        <begin position="175"/>
        <end position="204"/>
    </location>
</feature>
<reference evidence="2 3" key="1">
    <citation type="submission" date="2018-03" db="EMBL/GenBank/DDBJ databases">
        <title>The ancient ancestry and fast evolution of plastids.</title>
        <authorList>
            <person name="Moore K.R."/>
            <person name="Magnabosco C."/>
            <person name="Momper L."/>
            <person name="Gold D.A."/>
            <person name="Bosak T."/>
            <person name="Fournier G.P."/>
        </authorList>
    </citation>
    <scope>NUCLEOTIDE SEQUENCE [LARGE SCALE GENOMIC DNA]</scope>
    <source>
        <strain evidence="2 3">CCALA 016</strain>
    </source>
</reference>